<feature type="domain" description="Methyltransferase" evidence="1">
    <location>
        <begin position="122"/>
        <end position="210"/>
    </location>
</feature>
<dbReference type="GO" id="GO:0032259">
    <property type="term" value="P:methylation"/>
    <property type="evidence" value="ECO:0007669"/>
    <property type="project" value="UniProtKB-KW"/>
</dbReference>
<dbReference type="GO" id="GO:0008168">
    <property type="term" value="F:methyltransferase activity"/>
    <property type="evidence" value="ECO:0007669"/>
    <property type="project" value="UniProtKB-KW"/>
</dbReference>
<dbReference type="EMBL" id="VOAP01000013">
    <property type="protein sequence ID" value="TWO20611.1"/>
    <property type="molecule type" value="Genomic_DNA"/>
</dbReference>
<dbReference type="Gene3D" id="3.40.50.150">
    <property type="entry name" value="Vaccinia Virus protein VP39"/>
    <property type="match status" value="1"/>
</dbReference>
<protein>
    <submittedName>
        <fullName evidence="2">Class I SAM-dependent methyltransferase</fullName>
    </submittedName>
</protein>
<keyword evidence="2" id="KW-0489">Methyltransferase</keyword>
<evidence type="ECO:0000259" key="1">
    <source>
        <dbReference type="Pfam" id="PF13649"/>
    </source>
</evidence>
<dbReference type="InterPro" id="IPR029063">
    <property type="entry name" value="SAM-dependent_MTases_sf"/>
</dbReference>
<dbReference type="Pfam" id="PF13649">
    <property type="entry name" value="Methyltransf_25"/>
    <property type="match status" value="1"/>
</dbReference>
<proteinExistence type="predicted"/>
<evidence type="ECO:0000313" key="3">
    <source>
        <dbReference type="Proteomes" id="UP000321812"/>
    </source>
</evidence>
<gene>
    <name evidence="2" type="ORF">YZ82_04645</name>
</gene>
<name>A0A562XEP6_CAMHY</name>
<reference evidence="2 3" key="1">
    <citation type="submission" date="2019-07" db="EMBL/GenBank/DDBJ databases">
        <title>Rapid identification of Enteric Bacteria from Whole Genome Sequences (WGS) using Average Nucleotide Identity (ANI).</title>
        <authorList>
            <person name="Lane C."/>
        </authorList>
    </citation>
    <scope>NUCLEOTIDE SEQUENCE [LARGE SCALE GENOMIC DNA]</scope>
    <source>
        <strain evidence="2 3">D2411</strain>
    </source>
</reference>
<dbReference type="InterPro" id="IPR041698">
    <property type="entry name" value="Methyltransf_25"/>
</dbReference>
<evidence type="ECO:0000313" key="2">
    <source>
        <dbReference type="EMBL" id="TWO20611.1"/>
    </source>
</evidence>
<accession>A0A562XEP6</accession>
<dbReference type="AlphaFoldDB" id="A0A562XEP6"/>
<sequence length="285" mass="33639">MSIKKIIKHVVFAPFRLYYTMNLFGIQDKWNKLSYNYDKDGLLVRIKKAVVREHYYLLDDESKMEFNKRYVWGSTGYGNKWHNDKMLDSCIEIMKEHRMPLLCKITDILMNKGGGQNYAVLLETGCGNGTMLKFCKDIFKNKFKYIGIDISQETINCTEDRFKDDNDLLFLCKDLFEYINDNEINNTIFLFCGTLEYFTQNDIEKFLQLLKNKANNVAIALFEPVEIDFDNVFESKPRGGFAYSHNYAYLLNKNGFKVEHLKHYPININIPFYDDIECIATYRLE</sequence>
<dbReference type="Proteomes" id="UP000321812">
    <property type="component" value="Unassembled WGS sequence"/>
</dbReference>
<organism evidence="2 3">
    <name type="scientific">Campylobacter hyointestinalis</name>
    <dbReference type="NCBI Taxonomy" id="198"/>
    <lineage>
        <taxon>Bacteria</taxon>
        <taxon>Pseudomonadati</taxon>
        <taxon>Campylobacterota</taxon>
        <taxon>Epsilonproteobacteria</taxon>
        <taxon>Campylobacterales</taxon>
        <taxon>Campylobacteraceae</taxon>
        <taxon>Campylobacter</taxon>
    </lineage>
</organism>
<keyword evidence="2" id="KW-0808">Transferase</keyword>
<comment type="caution">
    <text evidence="2">The sequence shown here is derived from an EMBL/GenBank/DDBJ whole genome shotgun (WGS) entry which is preliminary data.</text>
</comment>
<dbReference type="RefSeq" id="WP_147497225.1">
    <property type="nucleotide sequence ID" value="NZ_VOAP01000013.1"/>
</dbReference>
<dbReference type="SUPFAM" id="SSF53335">
    <property type="entry name" value="S-adenosyl-L-methionine-dependent methyltransferases"/>
    <property type="match status" value="1"/>
</dbReference>